<sequence>MFYIKEANPSLAHKCSECLEGILTAFVALVGFCTTLFIIIKRMPSANDPHEKNERARLVCTLAVLV</sequence>
<keyword evidence="3" id="KW-1185">Reference proteome</keyword>
<accession>A0ABS9UBS6</accession>
<dbReference type="Pfam" id="PF16943">
    <property type="entry name" value="T4SS_CagC"/>
    <property type="match status" value="1"/>
</dbReference>
<keyword evidence="1" id="KW-0812">Transmembrane</keyword>
<evidence type="ECO:0000256" key="1">
    <source>
        <dbReference type="SAM" id="Phobius"/>
    </source>
</evidence>
<organism evidence="2 3">
    <name type="scientific">Solibacillus palustris</name>
    <dbReference type="NCBI Taxonomy" id="2908203"/>
    <lineage>
        <taxon>Bacteria</taxon>
        <taxon>Bacillati</taxon>
        <taxon>Bacillota</taxon>
        <taxon>Bacilli</taxon>
        <taxon>Bacillales</taxon>
        <taxon>Caryophanaceae</taxon>
        <taxon>Solibacillus</taxon>
    </lineage>
</organism>
<reference evidence="2 3" key="1">
    <citation type="submission" date="2022-03" db="EMBL/GenBank/DDBJ databases">
        <authorList>
            <person name="Jo J.-H."/>
            <person name="Im W.-T."/>
        </authorList>
    </citation>
    <scope>NUCLEOTIDE SEQUENCE [LARGE SCALE GENOMIC DNA]</scope>
    <source>
        <strain evidence="2 3">MA9</strain>
    </source>
</reference>
<dbReference type="RefSeq" id="WP_241368459.1">
    <property type="nucleotide sequence ID" value="NZ_JAKZFC010000001.1"/>
</dbReference>
<evidence type="ECO:0000313" key="3">
    <source>
        <dbReference type="Proteomes" id="UP001316087"/>
    </source>
</evidence>
<feature type="transmembrane region" description="Helical" evidence="1">
    <location>
        <begin position="21"/>
        <end position="40"/>
    </location>
</feature>
<evidence type="ECO:0000313" key="2">
    <source>
        <dbReference type="EMBL" id="MCH7321430.1"/>
    </source>
</evidence>
<dbReference type="Proteomes" id="UP001316087">
    <property type="component" value="Unassembled WGS sequence"/>
</dbReference>
<dbReference type="InterPro" id="IPR031607">
    <property type="entry name" value="T4SS_CagC"/>
</dbReference>
<name>A0ABS9UBS6_9BACL</name>
<gene>
    <name evidence="2" type="ORF">LZ480_05940</name>
</gene>
<dbReference type="EMBL" id="JAKZFC010000001">
    <property type="protein sequence ID" value="MCH7321430.1"/>
    <property type="molecule type" value="Genomic_DNA"/>
</dbReference>
<protein>
    <submittedName>
        <fullName evidence="2">CagC family type IV secretion system protein</fullName>
    </submittedName>
</protein>
<keyword evidence="1" id="KW-1133">Transmembrane helix</keyword>
<comment type="caution">
    <text evidence="2">The sequence shown here is derived from an EMBL/GenBank/DDBJ whole genome shotgun (WGS) entry which is preliminary data.</text>
</comment>
<proteinExistence type="predicted"/>
<keyword evidence="1" id="KW-0472">Membrane</keyword>